<reference evidence="2" key="1">
    <citation type="submission" date="2022-03" db="EMBL/GenBank/DDBJ databases">
        <authorList>
            <person name="Tunstrom K."/>
        </authorList>
    </citation>
    <scope>NUCLEOTIDE SEQUENCE</scope>
</reference>
<sequence length="170" mass="18364">MKGHVWRGKRSTLDKLMLKPRANTRDLEGRGRGTMEPLQTHGATLPQQELTQPAGGCPSRPRPEDLMLGNGGHEGANPHVGTRQASEPVECATAGTSRPPEVAANRQGGITRLLENSDFGNLISFDDDCGDTEYNPARERQSVSDSDSSESEEEINKSIERGGSDRGRAV</sequence>
<dbReference type="EMBL" id="CAKOGL010000035">
    <property type="protein sequence ID" value="CAH2108767.1"/>
    <property type="molecule type" value="Genomic_DNA"/>
</dbReference>
<feature type="compositionally biased region" description="Basic and acidic residues" evidence="1">
    <location>
        <begin position="154"/>
        <end position="170"/>
    </location>
</feature>
<feature type="compositionally biased region" description="Basic and acidic residues" evidence="1">
    <location>
        <begin position="11"/>
        <end position="33"/>
    </location>
</feature>
<feature type="region of interest" description="Disordered" evidence="1">
    <location>
        <begin position="1"/>
        <end position="170"/>
    </location>
</feature>
<dbReference type="Proteomes" id="UP001153954">
    <property type="component" value="Unassembled WGS sequence"/>
</dbReference>
<evidence type="ECO:0000256" key="1">
    <source>
        <dbReference type="SAM" id="MobiDB-lite"/>
    </source>
</evidence>
<name>A0AAU9VEG2_EUPED</name>
<evidence type="ECO:0000313" key="3">
    <source>
        <dbReference type="Proteomes" id="UP001153954"/>
    </source>
</evidence>
<dbReference type="AlphaFoldDB" id="A0AAU9VEG2"/>
<evidence type="ECO:0000313" key="2">
    <source>
        <dbReference type="EMBL" id="CAH2108767.1"/>
    </source>
</evidence>
<organism evidence="2 3">
    <name type="scientific">Euphydryas editha</name>
    <name type="common">Edith's checkerspot</name>
    <dbReference type="NCBI Taxonomy" id="104508"/>
    <lineage>
        <taxon>Eukaryota</taxon>
        <taxon>Metazoa</taxon>
        <taxon>Ecdysozoa</taxon>
        <taxon>Arthropoda</taxon>
        <taxon>Hexapoda</taxon>
        <taxon>Insecta</taxon>
        <taxon>Pterygota</taxon>
        <taxon>Neoptera</taxon>
        <taxon>Endopterygota</taxon>
        <taxon>Lepidoptera</taxon>
        <taxon>Glossata</taxon>
        <taxon>Ditrysia</taxon>
        <taxon>Papilionoidea</taxon>
        <taxon>Nymphalidae</taxon>
        <taxon>Nymphalinae</taxon>
        <taxon>Euphydryas</taxon>
    </lineage>
</organism>
<feature type="compositionally biased region" description="Basic residues" evidence="1">
    <location>
        <begin position="1"/>
        <end position="10"/>
    </location>
</feature>
<feature type="compositionally biased region" description="Polar residues" evidence="1">
    <location>
        <begin position="41"/>
        <end position="51"/>
    </location>
</feature>
<accession>A0AAU9VEG2</accession>
<protein>
    <submittedName>
        <fullName evidence="2">Uncharacterized protein</fullName>
    </submittedName>
</protein>
<proteinExistence type="predicted"/>
<gene>
    <name evidence="2" type="ORF">EEDITHA_LOCUS22673</name>
</gene>
<comment type="caution">
    <text evidence="2">The sequence shown here is derived from an EMBL/GenBank/DDBJ whole genome shotgun (WGS) entry which is preliminary data.</text>
</comment>
<keyword evidence="3" id="KW-1185">Reference proteome</keyword>